<comment type="caution">
    <text evidence="1">The sequence shown here is derived from an EMBL/GenBank/DDBJ whole genome shotgun (WGS) entry which is preliminary data.</text>
</comment>
<name>A0A292YD04_9BACL</name>
<keyword evidence="2" id="KW-1185">Reference proteome</keyword>
<dbReference type="AlphaFoldDB" id="A0A292YD04"/>
<dbReference type="RefSeq" id="WP_165912751.1">
    <property type="nucleotide sequence ID" value="NZ_BDUF01000026.1"/>
</dbReference>
<protein>
    <submittedName>
        <fullName evidence="1">Uncharacterized protein</fullName>
    </submittedName>
</protein>
<evidence type="ECO:0000313" key="2">
    <source>
        <dbReference type="Proteomes" id="UP000217785"/>
    </source>
</evidence>
<organism evidence="1 2">
    <name type="scientific">Effusibacillus lacus</name>
    <dbReference type="NCBI Taxonomy" id="1348429"/>
    <lineage>
        <taxon>Bacteria</taxon>
        <taxon>Bacillati</taxon>
        <taxon>Bacillota</taxon>
        <taxon>Bacilli</taxon>
        <taxon>Bacillales</taxon>
        <taxon>Alicyclobacillaceae</taxon>
        <taxon>Effusibacillus</taxon>
    </lineage>
</organism>
<gene>
    <name evidence="1" type="ORF">EFBL_1286</name>
</gene>
<sequence>MTVADLIKIYEGQEYHNQLPTAEEKTYQWNQFVRDFNADPSLWEQGIWGLPTSLLSG</sequence>
<proteinExistence type="predicted"/>
<dbReference type="EMBL" id="BDUF01000026">
    <property type="protein sequence ID" value="GAX89662.1"/>
    <property type="molecule type" value="Genomic_DNA"/>
</dbReference>
<evidence type="ECO:0000313" key="1">
    <source>
        <dbReference type="EMBL" id="GAX89662.1"/>
    </source>
</evidence>
<accession>A0A292YD04</accession>
<dbReference type="Proteomes" id="UP000217785">
    <property type="component" value="Unassembled WGS sequence"/>
</dbReference>
<reference evidence="2" key="1">
    <citation type="submission" date="2017-07" db="EMBL/GenBank/DDBJ databases">
        <title>Draft genome sequence of Effusibacillus lacus strain skLN1.</title>
        <authorList>
            <person name="Watanabe M."/>
            <person name="Kojima H."/>
            <person name="Fukui M."/>
        </authorList>
    </citation>
    <scope>NUCLEOTIDE SEQUENCE [LARGE SCALE GENOMIC DNA]</scope>
    <source>
        <strain evidence="2">skLN1</strain>
    </source>
</reference>